<dbReference type="STRING" id="2518989.IMCC3088_2116"/>
<dbReference type="InterPro" id="IPR013578">
    <property type="entry name" value="Peptidase_M16C_assoc"/>
</dbReference>
<reference evidence="1 2" key="1">
    <citation type="journal article" date="2011" name="J. Bacteriol.">
        <title>Genome sequence of strain IMCC3088, a proteorhodopsin-containing marine bacterium belonging to the OM60/NOR5 clade.</title>
        <authorList>
            <person name="Jang Y."/>
            <person name="Oh H.M."/>
            <person name="Kang I."/>
            <person name="Lee K."/>
            <person name="Yang S.J."/>
            <person name="Cho J.C."/>
        </authorList>
    </citation>
    <scope>NUCLEOTIDE SEQUENCE [LARGE SCALE GENOMIC DNA]</scope>
    <source>
        <strain evidence="1 2">IMCC3088</strain>
    </source>
</reference>
<dbReference type="eggNOG" id="COG1026">
    <property type="taxonomic scope" value="Bacteria"/>
</dbReference>
<dbReference type="RefSeq" id="WP_009576291.1">
    <property type="nucleotide sequence ID" value="NZ_AEIG01000062.1"/>
</dbReference>
<organism evidence="1 2">
    <name type="scientific">Aequoribacter fuscus</name>
    <dbReference type="NCBI Taxonomy" id="2518989"/>
    <lineage>
        <taxon>Bacteria</taxon>
        <taxon>Pseudomonadati</taxon>
        <taxon>Pseudomonadota</taxon>
        <taxon>Gammaproteobacteria</taxon>
        <taxon>Cellvibrionales</taxon>
        <taxon>Halieaceae</taxon>
        <taxon>Aequoribacter</taxon>
    </lineage>
</organism>
<dbReference type="PANTHER" id="PTHR43016:SF13">
    <property type="entry name" value="PRESEQUENCE PROTEASE, MITOCHONDRIAL"/>
    <property type="match status" value="1"/>
</dbReference>
<dbReference type="OrthoDB" id="9762027at2"/>
<dbReference type="SUPFAM" id="SSF63411">
    <property type="entry name" value="LuxS/MPP-like metallohydrolase"/>
    <property type="match status" value="4"/>
</dbReference>
<dbReference type="EMBL" id="AEIG01000062">
    <property type="protein sequence ID" value="EGG29196.1"/>
    <property type="molecule type" value="Genomic_DNA"/>
</dbReference>
<dbReference type="Pfam" id="PF22516">
    <property type="entry name" value="PreP_C"/>
    <property type="match status" value="1"/>
</dbReference>
<proteinExistence type="predicted"/>
<dbReference type="Proteomes" id="UP000005615">
    <property type="component" value="Unassembled WGS sequence"/>
</dbReference>
<dbReference type="Pfam" id="PF05193">
    <property type="entry name" value="Peptidase_M16_C"/>
    <property type="match status" value="1"/>
</dbReference>
<dbReference type="GO" id="GO:0006508">
    <property type="term" value="P:proteolysis"/>
    <property type="evidence" value="ECO:0007669"/>
    <property type="project" value="InterPro"/>
</dbReference>
<dbReference type="InterPro" id="IPR007863">
    <property type="entry name" value="Peptidase_M16_C"/>
</dbReference>
<evidence type="ECO:0000313" key="1">
    <source>
        <dbReference type="EMBL" id="EGG29196.1"/>
    </source>
</evidence>
<accession>F3L3C4</accession>
<dbReference type="FunFam" id="3.30.830.10:FF:000011">
    <property type="entry name" value="Presequence protease, mitochondrial"/>
    <property type="match status" value="1"/>
</dbReference>
<evidence type="ECO:0000313" key="2">
    <source>
        <dbReference type="Proteomes" id="UP000005615"/>
    </source>
</evidence>
<dbReference type="PANTHER" id="PTHR43016">
    <property type="entry name" value="PRESEQUENCE PROTEASE"/>
    <property type="match status" value="1"/>
</dbReference>
<keyword evidence="2" id="KW-1185">Reference proteome</keyword>
<dbReference type="Pfam" id="PF08367">
    <property type="entry name" value="M16C_assoc"/>
    <property type="match status" value="1"/>
</dbReference>
<protein>
    <submittedName>
        <fullName evidence="1">Peptidase M16-like protein</fullName>
    </submittedName>
</protein>
<sequence length="975" mass="107925">MTQALPHYESFEHLNTQHIPSLDITVGHFRHKGTGAEHYHLASNNDENVFLVALRTVPQDSTGVAHILEHTALCGSEKYPVRDPFFMMLRRSLNTFMNAFTSSDWTAYPFASQTPKDFENLLQVYLDAVFFSNLDPLDFAQEGHRIELEDSEDLNSDLVYKGVVFNEMKGAMSSVNSTLWQTLSGELFDNTYHYNSGGDPECITDLTYEQLKAFYQTHYHPSNAIFMTFGNMPADYHQQRFEEWALHRFERSDARIEVALATPFEQAKRAEHSYCLDDSDDLSGKTHIVMGWKLGESQDLMAQLEAHLITNLLLENSASPLMAKLETSSLGNSPSPLCGLEDSMREMVFCCGIAGSEPEHLEATEQLVLGVLEECANTGFSDEDIEAVLHQLELHQREITGDGMPYGLNLILQGLSAATHYADPVNVLNLEPALAQLKENIKSPGYVQNLIRERLLDNKHRVTLVLKPDTELSAAKIQAEKDKLQAVKNTLSEDDLRALVKQSKDLQERQNSQDDSSILPKVTKADVAEHLHEPTYRIGEDAAYTLYPAGTNGLIYREVVARLAQLNAQELQLLPLYTDFITEVGLGAQSYLDVQKRQSAAVGGIHAHAMIRNSKTQADALDGYVALSSKALIDKSEQQLELLQDTLNSPRFDELKRLRELVSQRTQRRVNAITGNGHSLAMSAAAAAHAPLATVQDSLGGLPAIAYLKELNKRLDSNNDLEAFAHDLTKLHQNVRTGEWQSLLIGEEQALDSLLASVPHAQLGKALAVTPLQSSPFDAASPKQLWLADTQVYFCAKAYVTVSSDHPDAPALTVLGGLLRNGFLHRAIREQGGAYGGGASQDGGTGVFRFYSYRDPRFGETLNDFDASIAWLLSNTFSDEALDESVLGVIAALDKPASPAGACKQHFHNRLFERSHADKEAFRRAVLNCTRDDILRVAQQYLRPADASIAVIAPKGTDSKEAALISELGLQLRKI</sequence>
<dbReference type="AlphaFoldDB" id="F3L3C4"/>
<dbReference type="InterPro" id="IPR011249">
    <property type="entry name" value="Metalloenz_LuxS/M16"/>
</dbReference>
<dbReference type="Pfam" id="PF00675">
    <property type="entry name" value="Peptidase_M16"/>
    <property type="match status" value="1"/>
</dbReference>
<name>F3L3C4_9GAMM</name>
<dbReference type="InterPro" id="IPR011765">
    <property type="entry name" value="Pept_M16_N"/>
</dbReference>
<dbReference type="Gene3D" id="3.30.830.10">
    <property type="entry name" value="Metalloenzyme, LuxS/M16 peptidase-like"/>
    <property type="match status" value="4"/>
</dbReference>
<dbReference type="InterPro" id="IPR055130">
    <property type="entry name" value="PreP_C"/>
</dbReference>
<comment type="caution">
    <text evidence="1">The sequence shown here is derived from an EMBL/GenBank/DDBJ whole genome shotgun (WGS) entry which is preliminary data.</text>
</comment>
<gene>
    <name evidence="1" type="ORF">IMCC3088_2116</name>
</gene>
<dbReference type="SMART" id="SM01264">
    <property type="entry name" value="M16C_associated"/>
    <property type="match status" value="1"/>
</dbReference>
<dbReference type="GO" id="GO:0046872">
    <property type="term" value="F:metal ion binding"/>
    <property type="evidence" value="ECO:0007669"/>
    <property type="project" value="InterPro"/>
</dbReference>